<evidence type="ECO:0008006" key="4">
    <source>
        <dbReference type="Google" id="ProtNLM"/>
    </source>
</evidence>
<feature type="signal peptide" evidence="1">
    <location>
        <begin position="1"/>
        <end position="19"/>
    </location>
</feature>
<protein>
    <recommendedName>
        <fullName evidence="4">AA1-like domain-containing protein</fullName>
    </recommendedName>
</protein>
<keyword evidence="1" id="KW-0732">Signal</keyword>
<reference evidence="2 3" key="1">
    <citation type="submission" date="2017-12" db="EMBL/GenBank/DDBJ databases">
        <title>Comparative genomics of Botrytis spp.</title>
        <authorList>
            <person name="Valero-Jimenez C.A."/>
            <person name="Tapia P."/>
            <person name="Veloso J."/>
            <person name="Silva-Moreno E."/>
            <person name="Staats M."/>
            <person name="Valdes J.H."/>
            <person name="Van Kan J.A.L."/>
        </authorList>
    </citation>
    <scope>NUCLEOTIDE SEQUENCE [LARGE SCALE GENOMIC DNA]</scope>
    <source>
        <strain evidence="2 3">Bp0003</strain>
    </source>
</reference>
<sequence length="152" mass="16940">MQFSTLLISAAALIPSALGCMNVSVVYTFKTQFEQSNLLISYLDNGRTTCYYNQRNPYPEKDTNVPLSGNPGKDVVNDTVQGCVDGYGSEVQIDLLSSDDKKNNFIKFYTYRPEGVDPDSVSYDNLLLGSRKSVAASKDKPETWSWKTAFFC</sequence>
<dbReference type="Proteomes" id="UP000297910">
    <property type="component" value="Unassembled WGS sequence"/>
</dbReference>
<comment type="caution">
    <text evidence="2">The sequence shown here is derived from an EMBL/GenBank/DDBJ whole genome shotgun (WGS) entry which is preliminary data.</text>
</comment>
<organism evidence="2 3">
    <name type="scientific">Botrytis paeoniae</name>
    <dbReference type="NCBI Taxonomy" id="278948"/>
    <lineage>
        <taxon>Eukaryota</taxon>
        <taxon>Fungi</taxon>
        <taxon>Dikarya</taxon>
        <taxon>Ascomycota</taxon>
        <taxon>Pezizomycotina</taxon>
        <taxon>Leotiomycetes</taxon>
        <taxon>Helotiales</taxon>
        <taxon>Sclerotiniaceae</taxon>
        <taxon>Botrytis</taxon>
    </lineage>
</organism>
<evidence type="ECO:0000256" key="1">
    <source>
        <dbReference type="SAM" id="SignalP"/>
    </source>
</evidence>
<gene>
    <name evidence="2" type="ORF">BPAE_0067g00360</name>
</gene>
<dbReference type="AlphaFoldDB" id="A0A4Z1FMH1"/>
<accession>A0A4Z1FMH1</accession>
<proteinExistence type="predicted"/>
<name>A0A4Z1FMH1_9HELO</name>
<evidence type="ECO:0000313" key="3">
    <source>
        <dbReference type="Proteomes" id="UP000297910"/>
    </source>
</evidence>
<keyword evidence="3" id="KW-1185">Reference proteome</keyword>
<dbReference type="EMBL" id="PQXI01000067">
    <property type="protein sequence ID" value="TGO26064.1"/>
    <property type="molecule type" value="Genomic_DNA"/>
</dbReference>
<feature type="chain" id="PRO_5021257773" description="AA1-like domain-containing protein" evidence="1">
    <location>
        <begin position="20"/>
        <end position="152"/>
    </location>
</feature>
<evidence type="ECO:0000313" key="2">
    <source>
        <dbReference type="EMBL" id="TGO26064.1"/>
    </source>
</evidence>